<accession>A0A8S1XQH4</accession>
<name>A0A8S1XQH4_9CILI</name>
<keyword evidence="2" id="KW-1185">Reference proteome</keyword>
<protein>
    <submittedName>
        <fullName evidence="1">Uncharacterized protein</fullName>
    </submittedName>
</protein>
<gene>
    <name evidence="1" type="ORF">PPENT_87.1.T1330131</name>
</gene>
<sequence length="56" mass="6704">MRHKNEINALQYGINLEKLLQNIKKSKKNQKSNKIWIDQLLKDNSKIQVVRIKVFL</sequence>
<evidence type="ECO:0000313" key="2">
    <source>
        <dbReference type="Proteomes" id="UP000689195"/>
    </source>
</evidence>
<organism evidence="1 2">
    <name type="scientific">Paramecium pentaurelia</name>
    <dbReference type="NCBI Taxonomy" id="43138"/>
    <lineage>
        <taxon>Eukaryota</taxon>
        <taxon>Sar</taxon>
        <taxon>Alveolata</taxon>
        <taxon>Ciliophora</taxon>
        <taxon>Intramacronucleata</taxon>
        <taxon>Oligohymenophorea</taxon>
        <taxon>Peniculida</taxon>
        <taxon>Parameciidae</taxon>
        <taxon>Paramecium</taxon>
    </lineage>
</organism>
<dbReference type="AlphaFoldDB" id="A0A8S1XQH4"/>
<evidence type="ECO:0000313" key="1">
    <source>
        <dbReference type="EMBL" id="CAD8203303.1"/>
    </source>
</evidence>
<reference evidence="1" key="1">
    <citation type="submission" date="2021-01" db="EMBL/GenBank/DDBJ databases">
        <authorList>
            <consortium name="Genoscope - CEA"/>
            <person name="William W."/>
        </authorList>
    </citation>
    <scope>NUCLEOTIDE SEQUENCE</scope>
</reference>
<comment type="caution">
    <text evidence="1">The sequence shown here is derived from an EMBL/GenBank/DDBJ whole genome shotgun (WGS) entry which is preliminary data.</text>
</comment>
<proteinExistence type="predicted"/>
<dbReference type="Proteomes" id="UP000689195">
    <property type="component" value="Unassembled WGS sequence"/>
</dbReference>
<dbReference type="EMBL" id="CAJJDO010000133">
    <property type="protein sequence ID" value="CAD8203303.1"/>
    <property type="molecule type" value="Genomic_DNA"/>
</dbReference>